<reference evidence="3" key="1">
    <citation type="journal article" date="2014" name="Front. Microbiol.">
        <title>High frequency of phylogenetically diverse reductive dehalogenase-homologous genes in deep subseafloor sedimentary metagenomes.</title>
        <authorList>
            <person name="Kawai M."/>
            <person name="Futagami T."/>
            <person name="Toyoda A."/>
            <person name="Takaki Y."/>
            <person name="Nishi S."/>
            <person name="Hori S."/>
            <person name="Arai W."/>
            <person name="Tsubouchi T."/>
            <person name="Morono Y."/>
            <person name="Uchiyama I."/>
            <person name="Ito T."/>
            <person name="Fujiyama A."/>
            <person name="Inagaki F."/>
            <person name="Takami H."/>
        </authorList>
    </citation>
    <scope>NUCLEOTIDE SEQUENCE</scope>
    <source>
        <strain evidence="3">Expedition CK06-06</strain>
    </source>
</reference>
<dbReference type="SUPFAM" id="SSF56349">
    <property type="entry name" value="DNA breaking-rejoining enzymes"/>
    <property type="match status" value="1"/>
</dbReference>
<dbReference type="Gene3D" id="1.10.443.10">
    <property type="entry name" value="Intergrase catalytic core"/>
    <property type="match status" value="1"/>
</dbReference>
<sequence>ATGLRLHELSSICLSDLDPRLQQVQVRGKGDRFRIVPINGEVRRALRQYLEVRPDGGEELWKTEDGSVMTPFSIRIMVVRLKERAGIRGGGGPHRFRHYFATRFLEAESV</sequence>
<organism evidence="3">
    <name type="scientific">marine sediment metagenome</name>
    <dbReference type="NCBI Taxonomy" id="412755"/>
    <lineage>
        <taxon>unclassified sequences</taxon>
        <taxon>metagenomes</taxon>
        <taxon>ecological metagenomes</taxon>
    </lineage>
</organism>
<dbReference type="InterPro" id="IPR011010">
    <property type="entry name" value="DNA_brk_join_enz"/>
</dbReference>
<protein>
    <recommendedName>
        <fullName evidence="2">Tyr recombinase domain-containing protein</fullName>
    </recommendedName>
</protein>
<dbReference type="InterPro" id="IPR002104">
    <property type="entry name" value="Integrase_catalytic"/>
</dbReference>
<gene>
    <name evidence="3" type="ORF">S03H2_33697</name>
</gene>
<keyword evidence="1" id="KW-0233">DNA recombination</keyword>
<dbReference type="Pfam" id="PF00589">
    <property type="entry name" value="Phage_integrase"/>
    <property type="match status" value="1"/>
</dbReference>
<proteinExistence type="predicted"/>
<evidence type="ECO:0000259" key="2">
    <source>
        <dbReference type="PROSITE" id="PS51898"/>
    </source>
</evidence>
<comment type="caution">
    <text evidence="3">The sequence shown here is derived from an EMBL/GenBank/DDBJ whole genome shotgun (WGS) entry which is preliminary data.</text>
</comment>
<dbReference type="GO" id="GO:0006310">
    <property type="term" value="P:DNA recombination"/>
    <property type="evidence" value="ECO:0007669"/>
    <property type="project" value="UniProtKB-KW"/>
</dbReference>
<evidence type="ECO:0000313" key="3">
    <source>
        <dbReference type="EMBL" id="GAH49978.1"/>
    </source>
</evidence>
<dbReference type="GO" id="GO:0015074">
    <property type="term" value="P:DNA integration"/>
    <property type="evidence" value="ECO:0007669"/>
    <property type="project" value="InterPro"/>
</dbReference>
<name>X1HXI4_9ZZZZ</name>
<dbReference type="EMBL" id="BARU01020525">
    <property type="protein sequence ID" value="GAH49978.1"/>
    <property type="molecule type" value="Genomic_DNA"/>
</dbReference>
<feature type="non-terminal residue" evidence="3">
    <location>
        <position position="1"/>
    </location>
</feature>
<dbReference type="AlphaFoldDB" id="X1HXI4"/>
<accession>X1HXI4</accession>
<dbReference type="GO" id="GO:0003677">
    <property type="term" value="F:DNA binding"/>
    <property type="evidence" value="ECO:0007669"/>
    <property type="project" value="InterPro"/>
</dbReference>
<evidence type="ECO:0000256" key="1">
    <source>
        <dbReference type="ARBA" id="ARBA00023172"/>
    </source>
</evidence>
<dbReference type="PROSITE" id="PS51898">
    <property type="entry name" value="TYR_RECOMBINASE"/>
    <property type="match status" value="1"/>
</dbReference>
<feature type="domain" description="Tyr recombinase" evidence="2">
    <location>
        <begin position="1"/>
        <end position="110"/>
    </location>
</feature>
<dbReference type="InterPro" id="IPR013762">
    <property type="entry name" value="Integrase-like_cat_sf"/>
</dbReference>